<dbReference type="InterPro" id="IPR000873">
    <property type="entry name" value="AMP-dep_synth/lig_dom"/>
</dbReference>
<reference evidence="5" key="1">
    <citation type="submission" date="2019-09" db="EMBL/GenBank/DDBJ databases">
        <title>Characterisation of the sponge microbiome using genome-centric metagenomics.</title>
        <authorList>
            <person name="Engelberts J.P."/>
            <person name="Robbins S.J."/>
            <person name="De Goeij J.M."/>
            <person name="Aranda M."/>
            <person name="Bell S.C."/>
            <person name="Webster N.S."/>
        </authorList>
    </citation>
    <scope>NUCLEOTIDE SEQUENCE</scope>
    <source>
        <strain evidence="5">SB0664_bin_27</strain>
    </source>
</reference>
<evidence type="ECO:0000259" key="3">
    <source>
        <dbReference type="Pfam" id="PF00501"/>
    </source>
</evidence>
<dbReference type="InterPro" id="IPR045851">
    <property type="entry name" value="AMP-bd_C_sf"/>
</dbReference>
<feature type="domain" description="AMP-dependent synthetase/ligase" evidence="3">
    <location>
        <begin position="57"/>
        <end position="435"/>
    </location>
</feature>
<dbReference type="InterPro" id="IPR042099">
    <property type="entry name" value="ANL_N_sf"/>
</dbReference>
<dbReference type="Pfam" id="PF00501">
    <property type="entry name" value="AMP-binding"/>
    <property type="match status" value="1"/>
</dbReference>
<evidence type="ECO:0000256" key="1">
    <source>
        <dbReference type="ARBA" id="ARBA00006432"/>
    </source>
</evidence>
<dbReference type="GO" id="GO:0016877">
    <property type="term" value="F:ligase activity, forming carbon-sulfur bonds"/>
    <property type="evidence" value="ECO:0007669"/>
    <property type="project" value="UniProtKB-ARBA"/>
</dbReference>
<proteinExistence type="inferred from homology"/>
<sequence>MSVYDQKPWVENYESGVPDAIEYNGQLTHEMLDASAQTYANQVATRLLLAYLPLGITVQAKQTYAELKDSVDRFAFALRRIGLQQGDRIAIMLPNIPQQVISFFGALKAGCVIVNTNPTYTARELNHMLEDSGASAIVILSGFYERVAQAREGTELKHVIVTDVPDPLGFPFNKLVAKKVKASGMMTDVPDGPGVWAFGNLLETSAPNPPSIDVSPDDVVLFQYTGGTTGSPKAAMLTHRSVMSNVQQIEAWYRDLEYGGERMLGAIPFFHVYGMTVAMLFSMYTGAELIVTPDPRQTDLVLDILQREKVTMYPGIPTMYTAIINHPKVDDADLSSIKACLSGGMSLPIEIQRRFEQITGGKLVEGYGLTETSPVACANPISGMRKEGSIGFPVPSTEVAIVGLDPNEAGEFETVDAGEEGELIVRGPQVMKGYWKRPDETGDAITEDGWFHTGDIARMDEDGCFYIVDRKKDLIIASGYNVVPREIEEVLYMHEAVQEAVVAGVPDAVRGETVKAYIVLKAGQTSTQDEIETFCREHLAPYKVPRLVDFRDELPKSQVGKILRRVLVEEEKRKMA</sequence>
<dbReference type="FunFam" id="3.30.300.30:FF:000008">
    <property type="entry name" value="2,3-dihydroxybenzoate-AMP ligase"/>
    <property type="match status" value="1"/>
</dbReference>
<evidence type="ECO:0000259" key="4">
    <source>
        <dbReference type="Pfam" id="PF13193"/>
    </source>
</evidence>
<organism evidence="5">
    <name type="scientific">Caldilineaceae bacterium SB0664_bin_27</name>
    <dbReference type="NCBI Taxonomy" id="2605260"/>
    <lineage>
        <taxon>Bacteria</taxon>
        <taxon>Bacillati</taxon>
        <taxon>Chloroflexota</taxon>
        <taxon>Caldilineae</taxon>
        <taxon>Caldilineales</taxon>
        <taxon>Caldilineaceae</taxon>
    </lineage>
</organism>
<dbReference type="Gene3D" id="3.40.50.12780">
    <property type="entry name" value="N-terminal domain of ligase-like"/>
    <property type="match status" value="1"/>
</dbReference>
<name>A0A6B0YW56_9CHLR</name>
<dbReference type="InterPro" id="IPR025110">
    <property type="entry name" value="AMP-bd_C"/>
</dbReference>
<dbReference type="Gene3D" id="3.30.300.30">
    <property type="match status" value="1"/>
</dbReference>
<evidence type="ECO:0000313" key="5">
    <source>
        <dbReference type="EMBL" id="MXY95364.1"/>
    </source>
</evidence>
<dbReference type="SUPFAM" id="SSF56801">
    <property type="entry name" value="Acetyl-CoA synthetase-like"/>
    <property type="match status" value="1"/>
</dbReference>
<dbReference type="PANTHER" id="PTHR43767">
    <property type="entry name" value="LONG-CHAIN-FATTY-ACID--COA LIGASE"/>
    <property type="match status" value="1"/>
</dbReference>
<feature type="domain" description="AMP-binding enzyme C-terminal" evidence="4">
    <location>
        <begin position="486"/>
        <end position="561"/>
    </location>
</feature>
<comment type="caution">
    <text evidence="5">The sequence shown here is derived from an EMBL/GenBank/DDBJ whole genome shotgun (WGS) entry which is preliminary data.</text>
</comment>
<dbReference type="FunFam" id="3.40.50.12780:FF:000003">
    <property type="entry name" value="Long-chain-fatty-acid--CoA ligase FadD"/>
    <property type="match status" value="1"/>
</dbReference>
<accession>A0A6B0YW56</accession>
<gene>
    <name evidence="5" type="ORF">F4Y42_18135</name>
</gene>
<dbReference type="EMBL" id="VXRG01000149">
    <property type="protein sequence ID" value="MXY95364.1"/>
    <property type="molecule type" value="Genomic_DNA"/>
</dbReference>
<dbReference type="InterPro" id="IPR020845">
    <property type="entry name" value="AMP-binding_CS"/>
</dbReference>
<dbReference type="InterPro" id="IPR050237">
    <property type="entry name" value="ATP-dep_AMP-bd_enzyme"/>
</dbReference>
<comment type="similarity">
    <text evidence="1">Belongs to the ATP-dependent AMP-binding enzyme family.</text>
</comment>
<keyword evidence="2 5" id="KW-0436">Ligase</keyword>
<dbReference type="PANTHER" id="PTHR43767:SF12">
    <property type="entry name" value="AMP-DEPENDENT SYNTHETASE AND LIGASE"/>
    <property type="match status" value="1"/>
</dbReference>
<dbReference type="CDD" id="cd05936">
    <property type="entry name" value="FC-FACS_FadD_like"/>
    <property type="match status" value="1"/>
</dbReference>
<protein>
    <submittedName>
        <fullName evidence="5">Long-chain fatty acid--CoA ligase</fullName>
    </submittedName>
</protein>
<dbReference type="Pfam" id="PF13193">
    <property type="entry name" value="AMP-binding_C"/>
    <property type="match status" value="1"/>
</dbReference>
<dbReference type="PROSITE" id="PS00455">
    <property type="entry name" value="AMP_BINDING"/>
    <property type="match status" value="1"/>
</dbReference>
<evidence type="ECO:0000256" key="2">
    <source>
        <dbReference type="ARBA" id="ARBA00022598"/>
    </source>
</evidence>
<dbReference type="AlphaFoldDB" id="A0A6B0YW56"/>